<evidence type="ECO:0008006" key="5">
    <source>
        <dbReference type="Google" id="ProtNLM"/>
    </source>
</evidence>
<dbReference type="Gene3D" id="3.20.20.80">
    <property type="entry name" value="Glycosidases"/>
    <property type="match status" value="1"/>
</dbReference>
<feature type="signal peptide" evidence="2">
    <location>
        <begin position="1"/>
        <end position="20"/>
    </location>
</feature>
<dbReference type="Proteomes" id="UP001530293">
    <property type="component" value="Unassembled WGS sequence"/>
</dbReference>
<dbReference type="CDD" id="cd11576">
    <property type="entry name" value="GH99_GH71_like_2"/>
    <property type="match status" value="1"/>
</dbReference>
<evidence type="ECO:0000256" key="2">
    <source>
        <dbReference type="SAM" id="SignalP"/>
    </source>
</evidence>
<dbReference type="PRINTS" id="PR01217">
    <property type="entry name" value="PRICHEXTENSN"/>
</dbReference>
<feature type="region of interest" description="Disordered" evidence="1">
    <location>
        <begin position="526"/>
        <end position="681"/>
    </location>
</feature>
<reference evidence="3 4" key="1">
    <citation type="submission" date="2024-10" db="EMBL/GenBank/DDBJ databases">
        <title>Updated reference genomes for cyclostephanoid diatoms.</title>
        <authorList>
            <person name="Roberts W.R."/>
            <person name="Alverson A.J."/>
        </authorList>
    </citation>
    <scope>NUCLEOTIDE SEQUENCE [LARGE SCALE GENOMIC DNA]</scope>
    <source>
        <strain evidence="3 4">AJA232-27</strain>
    </source>
</reference>
<feature type="compositionally biased region" description="Polar residues" evidence="1">
    <location>
        <begin position="533"/>
        <end position="573"/>
    </location>
</feature>
<gene>
    <name evidence="3" type="ORF">ACHAWU_005265</name>
</gene>
<sequence length="681" mass="74677">MKVAVSFIFFAAICIDVARSQHVEIAKRGIRRLTNLFADDVVAVDVEAVANVTNHLTAAAFDAGDSVDAEVAGVASNLVTDNITNPTAAGDPPVNTEAIDFTTDLLVADDSSNVGAATDNLFASSDAVAIGASPNMLDNQIICGYQGWFAFPGDGAPINKWRHWFHDAAATTPAPLAGNLTTDVYPTIDEYDDADMRTSGILMKDGSFAKFFSSARPNVVLKHFEWMQTYGISGVFSLRFMQDLHLPANREWKTMVLRNIRNAAESTGRIFAVSYNIAGTTDAVLENLKADWIKLVDDENITQSSQYIRQNGLPILRIYGIGFNAVNVTDTTKMAALIKWFQTDAVEKYRVFLIGGVPSQWRTLDGDSRNGTAWKNIYNSLDGIHPWHVGRWNSIRSFDTYHTNTILNDAAYCASKGILYMPTMWPGFSWHNLKKQQEPINAIPRLGGTFMWRQAYKYASATNINTVWLAQFDECDEGTAIFKLTAKTSELPMEGKWLALDADGYNVPSDHYLRLAGEAQKMLEGSIPVTDKIPTSSPTRMPTKQPTTIPTSSPTRMPTQQPTIIPTQSPTRMPTQQPTSKTPTGKPTTKSPTLKPTTTNAPTLKPITPTRSPTLKPITPTKSPTLKPTSKSLTMKPITPTKSPTLKPITPTKSPTLKPTSKSPTLKPTTKPTTDRPTPTM</sequence>
<evidence type="ECO:0000313" key="3">
    <source>
        <dbReference type="EMBL" id="KAL3758679.1"/>
    </source>
</evidence>
<keyword evidence="2" id="KW-0732">Signal</keyword>
<protein>
    <recommendedName>
        <fullName evidence="5">Xylosidase/arabinosidase</fullName>
    </recommendedName>
</protein>
<organism evidence="3 4">
    <name type="scientific">Discostella pseudostelligera</name>
    <dbReference type="NCBI Taxonomy" id="259834"/>
    <lineage>
        <taxon>Eukaryota</taxon>
        <taxon>Sar</taxon>
        <taxon>Stramenopiles</taxon>
        <taxon>Ochrophyta</taxon>
        <taxon>Bacillariophyta</taxon>
        <taxon>Coscinodiscophyceae</taxon>
        <taxon>Thalassiosirophycidae</taxon>
        <taxon>Stephanodiscales</taxon>
        <taxon>Stephanodiscaceae</taxon>
        <taxon>Discostella</taxon>
    </lineage>
</organism>
<dbReference type="AlphaFoldDB" id="A0ABD3M3R1"/>
<comment type="caution">
    <text evidence="3">The sequence shown here is derived from an EMBL/GenBank/DDBJ whole genome shotgun (WGS) entry which is preliminary data.</text>
</comment>
<feature type="compositionally biased region" description="Low complexity" evidence="1">
    <location>
        <begin position="612"/>
        <end position="681"/>
    </location>
</feature>
<accession>A0ABD3M3R1</accession>
<evidence type="ECO:0000313" key="4">
    <source>
        <dbReference type="Proteomes" id="UP001530293"/>
    </source>
</evidence>
<dbReference type="EMBL" id="JALLBG020000227">
    <property type="protein sequence ID" value="KAL3758679.1"/>
    <property type="molecule type" value="Genomic_DNA"/>
</dbReference>
<name>A0ABD3M3R1_9STRA</name>
<proteinExistence type="predicted"/>
<feature type="chain" id="PRO_5044804938" description="Xylosidase/arabinosidase" evidence="2">
    <location>
        <begin position="21"/>
        <end position="681"/>
    </location>
</feature>
<evidence type="ECO:0000256" key="1">
    <source>
        <dbReference type="SAM" id="MobiDB-lite"/>
    </source>
</evidence>
<feature type="compositionally biased region" description="Low complexity" evidence="1">
    <location>
        <begin position="574"/>
        <end position="599"/>
    </location>
</feature>
<keyword evidence="4" id="KW-1185">Reference proteome</keyword>